<dbReference type="InterPro" id="IPR036770">
    <property type="entry name" value="Ankyrin_rpt-contain_sf"/>
</dbReference>
<feature type="repeat" description="ANK" evidence="1">
    <location>
        <begin position="107"/>
        <end position="139"/>
    </location>
</feature>
<reference evidence="2 3" key="1">
    <citation type="submission" date="2018-08" db="EMBL/GenBank/DDBJ databases">
        <title>A genome reference for cultivated species of the human gut microbiota.</title>
        <authorList>
            <person name="Zou Y."/>
            <person name="Xue W."/>
            <person name="Luo G."/>
        </authorList>
    </citation>
    <scope>NUCLEOTIDE SEQUENCE [LARGE SCALE GENOMIC DNA]</scope>
    <source>
        <strain evidence="2 3">TF10-34</strain>
    </source>
</reference>
<feature type="repeat" description="ANK" evidence="1">
    <location>
        <begin position="74"/>
        <end position="106"/>
    </location>
</feature>
<dbReference type="SMART" id="SM00248">
    <property type="entry name" value="ANK"/>
    <property type="match status" value="4"/>
</dbReference>
<name>A0A3E4MWA5_9BACE</name>
<feature type="repeat" description="ANK" evidence="1">
    <location>
        <begin position="41"/>
        <end position="73"/>
    </location>
</feature>
<keyword evidence="1" id="KW-0040">ANK repeat</keyword>
<accession>A0A3E4MWA5</accession>
<dbReference type="Pfam" id="PF12796">
    <property type="entry name" value="Ank_2"/>
    <property type="match status" value="2"/>
</dbReference>
<dbReference type="RefSeq" id="WP_032581399.1">
    <property type="nucleotide sequence ID" value="NZ_JARFMM010000013.1"/>
</dbReference>
<dbReference type="AlphaFoldDB" id="A0A3E4MWA5"/>
<proteinExistence type="predicted"/>
<dbReference type="InterPro" id="IPR002110">
    <property type="entry name" value="Ankyrin_rpt"/>
</dbReference>
<dbReference type="Gene3D" id="1.25.40.20">
    <property type="entry name" value="Ankyrin repeat-containing domain"/>
    <property type="match status" value="1"/>
</dbReference>
<dbReference type="PROSITE" id="PS50297">
    <property type="entry name" value="ANK_REP_REGION"/>
    <property type="match status" value="2"/>
</dbReference>
<sequence length="354" mass="40189">MNNKEIYIKLEKAVGDNNVQEVSNILDQHSDLDLNDENLYTLHPPLCRAAKKGFYEICKTLIQYGADVNCIKDRLFSPLWGASSGNHLEIVKLLIENGADINAYESSTTAALNEVAAKGHFEIVRYLIEKGADINRLTTTLLFSPLDWSISSGHNEISLFLKEKGALSNINHDYVWSEVGGGISQHIDWNIGRVIPNKFNEMENGVFNRLAVVNRGNNSLLFSVGNFQYTQPYVEFVIVLPFGWNPYSKMEKTQFPYMVMKELTNQVRNGRTFSDGDFISKTEKGFNAISWSEKLAGFYVVDYNYSDTANQYDNKEDMVTLYTLIPVKATKKGYSEHSLEKLKSKKWKAIELSL</sequence>
<dbReference type="PROSITE" id="PS50088">
    <property type="entry name" value="ANK_REPEAT"/>
    <property type="match status" value="3"/>
</dbReference>
<dbReference type="PANTHER" id="PTHR46899:SF3">
    <property type="entry name" value="PROTEIN PHOSPHATASE 1 REGULATORY SUBUNIT 27"/>
    <property type="match status" value="1"/>
</dbReference>
<dbReference type="EMBL" id="QSQU01000081">
    <property type="protein sequence ID" value="RGK54003.1"/>
    <property type="molecule type" value="Genomic_DNA"/>
</dbReference>
<protein>
    <submittedName>
        <fullName evidence="2">Ankyrin repeat domain-containing protein</fullName>
    </submittedName>
</protein>
<dbReference type="Proteomes" id="UP000261210">
    <property type="component" value="Unassembled WGS sequence"/>
</dbReference>
<dbReference type="PANTHER" id="PTHR46899">
    <property type="entry name" value="PROTEIN PHOSPHATASE 1 REGULATORY SUBUNIT 27"/>
    <property type="match status" value="1"/>
</dbReference>
<dbReference type="InterPro" id="IPR053080">
    <property type="entry name" value="PP1_regulatory_subunit_27"/>
</dbReference>
<gene>
    <name evidence="2" type="ORF">DXD03_24005</name>
</gene>
<evidence type="ECO:0000313" key="3">
    <source>
        <dbReference type="Proteomes" id="UP000261210"/>
    </source>
</evidence>
<evidence type="ECO:0000313" key="2">
    <source>
        <dbReference type="EMBL" id="RGK54003.1"/>
    </source>
</evidence>
<organism evidence="2 3">
    <name type="scientific">Bacteroides xylanisolvens</name>
    <dbReference type="NCBI Taxonomy" id="371601"/>
    <lineage>
        <taxon>Bacteria</taxon>
        <taxon>Pseudomonadati</taxon>
        <taxon>Bacteroidota</taxon>
        <taxon>Bacteroidia</taxon>
        <taxon>Bacteroidales</taxon>
        <taxon>Bacteroidaceae</taxon>
        <taxon>Bacteroides</taxon>
    </lineage>
</organism>
<dbReference type="SUPFAM" id="SSF48403">
    <property type="entry name" value="Ankyrin repeat"/>
    <property type="match status" value="1"/>
</dbReference>
<evidence type="ECO:0000256" key="1">
    <source>
        <dbReference type="PROSITE-ProRule" id="PRU00023"/>
    </source>
</evidence>
<comment type="caution">
    <text evidence="2">The sequence shown here is derived from an EMBL/GenBank/DDBJ whole genome shotgun (WGS) entry which is preliminary data.</text>
</comment>